<dbReference type="NCBIfam" id="TIGR01325">
    <property type="entry name" value="O_suc_HS_sulf"/>
    <property type="match status" value="1"/>
</dbReference>
<dbReference type="GO" id="GO:0005737">
    <property type="term" value="C:cytoplasm"/>
    <property type="evidence" value="ECO:0007669"/>
    <property type="project" value="TreeGrafter"/>
</dbReference>
<comment type="caution">
    <text evidence="6">The sequence shown here is derived from an EMBL/GenBank/DDBJ whole genome shotgun (WGS) entry which is preliminary data.</text>
</comment>
<dbReference type="OrthoDB" id="9790858at2"/>
<keyword evidence="7" id="KW-1185">Reference proteome</keyword>
<evidence type="ECO:0000313" key="7">
    <source>
        <dbReference type="Proteomes" id="UP000284605"/>
    </source>
</evidence>
<feature type="modified residue" description="N6-(pyridoxal phosphate)lysine" evidence="3 4">
    <location>
        <position position="215"/>
    </location>
</feature>
<evidence type="ECO:0000256" key="4">
    <source>
        <dbReference type="PIRSR" id="PIRSR001434-2"/>
    </source>
</evidence>
<evidence type="ECO:0000256" key="1">
    <source>
        <dbReference type="ARBA" id="ARBA00001933"/>
    </source>
</evidence>
<dbReference type="PANTHER" id="PTHR11808:SF80">
    <property type="entry name" value="CYSTATHIONINE GAMMA-LYASE"/>
    <property type="match status" value="1"/>
</dbReference>
<dbReference type="InterPro" id="IPR015421">
    <property type="entry name" value="PyrdxlP-dep_Trfase_major"/>
</dbReference>
<dbReference type="HAMAP" id="MF_02056">
    <property type="entry name" value="MetZ"/>
    <property type="match status" value="1"/>
</dbReference>
<reference evidence="6 7" key="1">
    <citation type="submission" date="2018-09" db="EMBL/GenBank/DDBJ databases">
        <authorList>
            <person name="Zhu H."/>
        </authorList>
    </citation>
    <scope>NUCLEOTIDE SEQUENCE [LARGE SCALE GENOMIC DNA]</scope>
    <source>
        <strain evidence="6 7">K1W22B-8</strain>
    </source>
</reference>
<comment type="subunit">
    <text evidence="3">Homotetramer.</text>
</comment>
<keyword evidence="2 3" id="KW-0663">Pyridoxal phosphate</keyword>
<evidence type="ECO:0000313" key="6">
    <source>
        <dbReference type="EMBL" id="RJF80835.1"/>
    </source>
</evidence>
<dbReference type="GO" id="GO:0071266">
    <property type="term" value="P:'de novo' L-methionine biosynthetic process"/>
    <property type="evidence" value="ECO:0007669"/>
    <property type="project" value="UniProtKB-UniRule"/>
</dbReference>
<comment type="similarity">
    <text evidence="3">Belongs to the trans-sulfuration enzymes family. MetZ subfamily.</text>
</comment>
<dbReference type="InterPro" id="IPR015424">
    <property type="entry name" value="PyrdxlP-dep_Trfase"/>
</dbReference>
<name>A0A418VUL0_9PROT</name>
<dbReference type="GO" id="GO:0016846">
    <property type="term" value="F:carbon-sulfur lyase activity"/>
    <property type="evidence" value="ECO:0007669"/>
    <property type="project" value="TreeGrafter"/>
</dbReference>
<dbReference type="CDD" id="cd00614">
    <property type="entry name" value="CGS_like"/>
    <property type="match status" value="1"/>
</dbReference>
<comment type="catalytic activity">
    <reaction evidence="3">
        <text>O-succinyl-L-homoserine + hydrogen sulfide = L-homocysteine + succinate</text>
        <dbReference type="Rhea" id="RHEA:27826"/>
        <dbReference type="ChEBI" id="CHEBI:29919"/>
        <dbReference type="ChEBI" id="CHEBI:30031"/>
        <dbReference type="ChEBI" id="CHEBI:57661"/>
        <dbReference type="ChEBI" id="CHEBI:58199"/>
    </reaction>
</comment>
<dbReference type="InterPro" id="IPR015422">
    <property type="entry name" value="PyrdxlP-dep_Trfase_small"/>
</dbReference>
<comment type="cofactor">
    <cofactor evidence="1 3 5">
        <name>pyridoxal 5'-phosphate</name>
        <dbReference type="ChEBI" id="CHEBI:597326"/>
    </cofactor>
</comment>
<dbReference type="PANTHER" id="PTHR11808">
    <property type="entry name" value="TRANS-SULFURATION ENZYME FAMILY MEMBER"/>
    <property type="match status" value="1"/>
</dbReference>
<gene>
    <name evidence="3 6" type="primary">metZ</name>
    <name evidence="6" type="ORF">D3874_26130</name>
</gene>
<dbReference type="InterPro" id="IPR000277">
    <property type="entry name" value="Cys/Met-Metab_PyrdxlP-dep_enz"/>
</dbReference>
<dbReference type="Gene3D" id="3.90.1150.10">
    <property type="entry name" value="Aspartate Aminotransferase, domain 1"/>
    <property type="match status" value="1"/>
</dbReference>
<organism evidence="6 7">
    <name type="scientific">Oleomonas cavernae</name>
    <dbReference type="NCBI Taxonomy" id="2320859"/>
    <lineage>
        <taxon>Bacteria</taxon>
        <taxon>Pseudomonadati</taxon>
        <taxon>Pseudomonadota</taxon>
        <taxon>Alphaproteobacteria</taxon>
        <taxon>Acetobacterales</taxon>
        <taxon>Acetobacteraceae</taxon>
        <taxon>Oleomonas</taxon>
    </lineage>
</organism>
<sequence>MARRTPRNVADKWKLSTKLVRGGTNRSDFGETGEAIFMTSGFRYDSAEVAEARFKGEAEGFTYSRLGNPTTAMFEERMAILEGAPLARATASGMAAVHAALMCQLKTGDRVVSSRALFGSCRYILDDILPRFGVSVTYVDGGDLNQWEDALRAPANVVFLETPANPTLDVIDLKAVTDLAHKAGACVVIDNVFATPILQRPMEYGCDVVVYSATKHIDGQGRCLGGAVLCGQDFFDRHLNQYLRHTGPSLSPFNAWLLLKGLETLELRVTRHCENAAKVAGFLDGAKGQGRLKAASYPGLPSHPQHNLALAQMSGQGGSVVTLEVEGGRAGAFKLMNRLELIDISNNLGDSKSLVTHPSSTTHQRLPAPERERVGITEGFMRLSVGLEDAGDLIADLDQAIG</sequence>
<evidence type="ECO:0000256" key="5">
    <source>
        <dbReference type="RuleBase" id="RU362118"/>
    </source>
</evidence>
<comment type="pathway">
    <text evidence="3">Amino-acid biosynthesis; L-methionine biosynthesis via de novo pathway; L-homocysteine from O-succinyl-L-homoserine: step 1/1.</text>
</comment>
<dbReference type="Gene3D" id="3.40.640.10">
    <property type="entry name" value="Type I PLP-dependent aspartate aminotransferase-like (Major domain)"/>
    <property type="match status" value="1"/>
</dbReference>
<evidence type="ECO:0000256" key="3">
    <source>
        <dbReference type="HAMAP-Rule" id="MF_02056"/>
    </source>
</evidence>
<dbReference type="FunFam" id="3.40.640.10:FF:000046">
    <property type="entry name" value="Cystathionine gamma-lyase"/>
    <property type="match status" value="1"/>
</dbReference>
<comment type="function">
    <text evidence="3">Catalyzes the formation of L-homocysteine from O-succinyl-L-homoserine (OSHS) and hydrogen sulfide.</text>
</comment>
<protein>
    <recommendedName>
        <fullName evidence="3">O-succinylhomoserine sulfhydrylase</fullName>
        <shortName evidence="3">OSH sulfhydrylase</shortName>
        <shortName evidence="3">OSHS sulfhydrylase</shortName>
        <ecNumber evidence="3">2.5.1.-</ecNumber>
    </recommendedName>
</protein>
<dbReference type="UniPathway" id="UPA00051">
    <property type="reaction ID" value="UER00449"/>
</dbReference>
<dbReference type="RefSeq" id="WP_119782880.1">
    <property type="nucleotide sequence ID" value="NZ_QYUK01000016.1"/>
</dbReference>
<dbReference type="EC" id="2.5.1.-" evidence="3"/>
<keyword evidence="3" id="KW-0486">Methionine biosynthesis</keyword>
<dbReference type="AlphaFoldDB" id="A0A418VUL0"/>
<dbReference type="GO" id="GO:0019346">
    <property type="term" value="P:transsulfuration"/>
    <property type="evidence" value="ECO:0007669"/>
    <property type="project" value="InterPro"/>
</dbReference>
<dbReference type="GO" id="GO:0016765">
    <property type="term" value="F:transferase activity, transferring alkyl or aryl (other than methyl) groups"/>
    <property type="evidence" value="ECO:0007669"/>
    <property type="project" value="UniProtKB-UniRule"/>
</dbReference>
<dbReference type="SUPFAM" id="SSF53383">
    <property type="entry name" value="PLP-dependent transferases"/>
    <property type="match status" value="1"/>
</dbReference>
<dbReference type="InterPro" id="IPR006234">
    <property type="entry name" value="O-succ-hSer_sulfhydrylase"/>
</dbReference>
<accession>A0A418VUL0</accession>
<keyword evidence="3" id="KW-0028">Amino-acid biosynthesis</keyword>
<dbReference type="EMBL" id="QYUK01000016">
    <property type="protein sequence ID" value="RJF80835.1"/>
    <property type="molecule type" value="Genomic_DNA"/>
</dbReference>
<evidence type="ECO:0000256" key="2">
    <source>
        <dbReference type="ARBA" id="ARBA00022898"/>
    </source>
</evidence>
<dbReference type="PIRSF" id="PIRSF001434">
    <property type="entry name" value="CGS"/>
    <property type="match status" value="1"/>
</dbReference>
<dbReference type="Pfam" id="PF01053">
    <property type="entry name" value="Cys_Met_Meta_PP"/>
    <property type="match status" value="1"/>
</dbReference>
<dbReference type="GO" id="GO:0030170">
    <property type="term" value="F:pyridoxal phosphate binding"/>
    <property type="evidence" value="ECO:0007669"/>
    <property type="project" value="UniProtKB-UniRule"/>
</dbReference>
<proteinExistence type="inferred from homology"/>
<dbReference type="GO" id="GO:0071268">
    <property type="term" value="P:homocysteine biosynthetic process"/>
    <property type="evidence" value="ECO:0007669"/>
    <property type="project" value="InterPro"/>
</dbReference>
<keyword evidence="3" id="KW-0808">Transferase</keyword>
<dbReference type="Proteomes" id="UP000284605">
    <property type="component" value="Unassembled WGS sequence"/>
</dbReference>